<sequence length="191" mass="21256">SSCVDRFIFTDNSELNLESLIKNLKNVIIKKLSVSYITESLTFLSVSSVSFSAALSQSSISVSVSDSPASAISVPVTLTLTTSALSGFTVSAFIISSSHFKKMLYRLDKSHFSRITSLLNSIEIINICVFRNRNMNVILFYTYRCEAFTSASEIILIKDNNITETILFYSYASSVTFSSFSVRKIVYSLNY</sequence>
<dbReference type="Proteomes" id="UP000007802">
    <property type="component" value="Unassembled WGS sequence"/>
</dbReference>
<reference evidence="2" key="1">
    <citation type="submission" date="2010-03" db="EMBL/GenBank/DDBJ databases">
        <title>Annotation of Blastomyces dermatitidis strain ATCC 18188.</title>
        <authorList>
            <consortium name="The Broad Institute Genome Sequencing Platform"/>
            <consortium name="Broad Institute Genome Sequencing Center for Infectious Disease."/>
            <person name="Cuomo C."/>
            <person name="Klein B."/>
            <person name="Sullivan T."/>
            <person name="Heitman J."/>
            <person name="Young S."/>
            <person name="Zeng Q."/>
            <person name="Gargeya S."/>
            <person name="Alvarado L."/>
            <person name="Berlin A.M."/>
            <person name="Chapman S.B."/>
            <person name="Chen Z."/>
            <person name="Freedman E."/>
            <person name="Gellesch M."/>
            <person name="Goldberg J."/>
            <person name="Griggs A."/>
            <person name="Gujja S."/>
            <person name="Heilman E."/>
            <person name="Heiman D."/>
            <person name="Howarth C."/>
            <person name="Mehta T."/>
            <person name="Neiman D."/>
            <person name="Pearson M."/>
            <person name="Roberts A."/>
            <person name="Saif S."/>
            <person name="Shea T."/>
            <person name="Shenoy N."/>
            <person name="Sisk P."/>
            <person name="Stolte C."/>
            <person name="Sykes S."/>
            <person name="White J."/>
            <person name="Yandava C."/>
            <person name="Haas B."/>
            <person name="Nusbaum C."/>
            <person name="Birren B."/>
        </authorList>
    </citation>
    <scope>NUCLEOTIDE SEQUENCE</scope>
    <source>
        <strain evidence="2">ATCC 18188</strain>
    </source>
</reference>
<name>A0A0J9ESG1_AJEDA</name>
<feature type="transmembrane region" description="Helical" evidence="1">
    <location>
        <begin position="72"/>
        <end position="96"/>
    </location>
</feature>
<organism evidence="2">
    <name type="scientific">Ajellomyces dermatitidis (strain ATCC 18188 / CBS 674.68)</name>
    <name type="common">Blastomyces dermatitidis</name>
    <dbReference type="NCBI Taxonomy" id="653446"/>
    <lineage>
        <taxon>Eukaryota</taxon>
        <taxon>Fungi</taxon>
        <taxon>Dikarya</taxon>
        <taxon>Ascomycota</taxon>
        <taxon>Pezizomycotina</taxon>
        <taxon>Eurotiomycetes</taxon>
        <taxon>Eurotiomycetidae</taxon>
        <taxon>Onygenales</taxon>
        <taxon>Ajellomycetaceae</taxon>
        <taxon>Blastomyces</taxon>
    </lineage>
</organism>
<proteinExistence type="predicted"/>
<keyword evidence="1" id="KW-0812">Transmembrane</keyword>
<keyword evidence="1" id="KW-1133">Transmembrane helix</keyword>
<feature type="non-terminal residue" evidence="2">
    <location>
        <position position="1"/>
    </location>
</feature>
<evidence type="ECO:0000256" key="1">
    <source>
        <dbReference type="SAM" id="Phobius"/>
    </source>
</evidence>
<protein>
    <submittedName>
        <fullName evidence="2">Uncharacterized protein</fullName>
    </submittedName>
</protein>
<gene>
    <name evidence="2" type="ORF">BDDG_13214</name>
</gene>
<evidence type="ECO:0000313" key="2">
    <source>
        <dbReference type="EMBL" id="KMW69031.1"/>
    </source>
</evidence>
<dbReference type="EMBL" id="GG749553">
    <property type="protein sequence ID" value="KMW69031.1"/>
    <property type="molecule type" value="Genomic_DNA"/>
</dbReference>
<keyword evidence="1" id="KW-0472">Membrane</keyword>
<feature type="transmembrane region" description="Helical" evidence="1">
    <location>
        <begin position="40"/>
        <end position="60"/>
    </location>
</feature>
<accession>A0A0J9ESG1</accession>
<feature type="non-terminal residue" evidence="2">
    <location>
        <position position="191"/>
    </location>
</feature>
<dbReference type="AlphaFoldDB" id="A0A0J9ESG1"/>